<proteinExistence type="inferred from homology"/>
<dbReference type="EMBL" id="HBUF01034737">
    <property type="protein sequence ID" value="CAG6616052.1"/>
    <property type="molecule type" value="Transcribed_RNA"/>
</dbReference>
<dbReference type="FunFam" id="3.15.10.30:FF:000001">
    <property type="entry name" value="Takeout-like protein 1"/>
    <property type="match status" value="1"/>
</dbReference>
<dbReference type="InterPro" id="IPR038606">
    <property type="entry name" value="To_sf"/>
</dbReference>
<dbReference type="SMART" id="SM00700">
    <property type="entry name" value="JHBP"/>
    <property type="match status" value="1"/>
</dbReference>
<evidence type="ECO:0000256" key="2">
    <source>
        <dbReference type="ARBA" id="ARBA00023108"/>
    </source>
</evidence>
<keyword evidence="1 4" id="KW-0732">Signal</keyword>
<dbReference type="EMBL" id="HBUF01034732">
    <property type="protein sequence ID" value="CAG6616047.1"/>
    <property type="molecule type" value="Transcribed_RNA"/>
</dbReference>
<reference evidence="5" key="1">
    <citation type="submission" date="2021-05" db="EMBL/GenBank/DDBJ databases">
        <authorList>
            <person name="Alioto T."/>
            <person name="Alioto T."/>
            <person name="Gomez Garrido J."/>
        </authorList>
    </citation>
    <scope>NUCLEOTIDE SEQUENCE</scope>
</reference>
<organism evidence="5">
    <name type="scientific">Cacopsylla melanoneura</name>
    <dbReference type="NCBI Taxonomy" id="428564"/>
    <lineage>
        <taxon>Eukaryota</taxon>
        <taxon>Metazoa</taxon>
        <taxon>Ecdysozoa</taxon>
        <taxon>Arthropoda</taxon>
        <taxon>Hexapoda</taxon>
        <taxon>Insecta</taxon>
        <taxon>Pterygota</taxon>
        <taxon>Neoptera</taxon>
        <taxon>Paraneoptera</taxon>
        <taxon>Hemiptera</taxon>
        <taxon>Sternorrhyncha</taxon>
        <taxon>Psylloidea</taxon>
        <taxon>Psyllidae</taxon>
        <taxon>Psyllinae</taxon>
        <taxon>Cacopsylla</taxon>
    </lineage>
</organism>
<evidence type="ECO:0000256" key="3">
    <source>
        <dbReference type="ARBA" id="ARBA00060902"/>
    </source>
</evidence>
<name>A0A8D8LTR5_9HEMI</name>
<dbReference type="PANTHER" id="PTHR11008">
    <property type="entry name" value="PROTEIN TAKEOUT-LIKE PROTEIN"/>
    <property type="match status" value="1"/>
</dbReference>
<sequence>MMPSFPTKAGLCLVFAVVCLRVKVSDGVKSGSIVNCSRSDPKLNECLIKASTLFFASFTELQPRFPAARLRDPQKVGTILSKTGDSSIGLIFKLTDNLLYGQSKDVVKDLSIDLKRRELKVTLFCPRFQLLSKYEMSGKVLILPITGKGNGNITSVNTYLDMNIKWDTVKRDGVKYLKPRTYTYKIRPERTYLNFENLFNGDKYLGSQMNQFMNDNYKELNAAFMPVFEKVLAEEDKAELEAILSTIPYDEIFLD</sequence>
<evidence type="ECO:0000256" key="4">
    <source>
        <dbReference type="SAM" id="SignalP"/>
    </source>
</evidence>
<dbReference type="Pfam" id="PF06585">
    <property type="entry name" value="JHBP"/>
    <property type="match status" value="1"/>
</dbReference>
<dbReference type="EMBL" id="HBUF01034733">
    <property type="protein sequence ID" value="CAG6616048.1"/>
    <property type="molecule type" value="Transcribed_RNA"/>
</dbReference>
<dbReference type="PANTHER" id="PTHR11008:SF32">
    <property type="entry name" value="CIRCADIAN CLOCK-CONTROLLED PROTEIN DAYWAKE-RELATED"/>
    <property type="match status" value="1"/>
</dbReference>
<feature type="signal peptide" evidence="4">
    <location>
        <begin position="1"/>
        <end position="27"/>
    </location>
</feature>
<keyword evidence="2" id="KW-0090">Biological rhythms</keyword>
<dbReference type="EMBL" id="HBUF01034734">
    <property type="protein sequence ID" value="CAG6616049.1"/>
    <property type="molecule type" value="Transcribed_RNA"/>
</dbReference>
<dbReference type="GO" id="GO:0007623">
    <property type="term" value="P:circadian rhythm"/>
    <property type="evidence" value="ECO:0007669"/>
    <property type="project" value="UniProtKB-ARBA"/>
</dbReference>
<protein>
    <submittedName>
        <fullName evidence="5">Protein takeout</fullName>
    </submittedName>
</protein>
<comment type="similarity">
    <text evidence="3">Belongs to the TO family.</text>
</comment>
<dbReference type="Gene3D" id="3.15.10.30">
    <property type="entry name" value="Haemolymph juvenile hormone binding protein"/>
    <property type="match status" value="1"/>
</dbReference>
<feature type="chain" id="PRO_5036428343" evidence="4">
    <location>
        <begin position="28"/>
        <end position="255"/>
    </location>
</feature>
<accession>A0A8D8LTR5</accession>
<dbReference type="GO" id="GO:0005615">
    <property type="term" value="C:extracellular space"/>
    <property type="evidence" value="ECO:0007669"/>
    <property type="project" value="TreeGrafter"/>
</dbReference>
<evidence type="ECO:0000313" key="5">
    <source>
        <dbReference type="EMBL" id="CAG6616050.1"/>
    </source>
</evidence>
<dbReference type="EMBL" id="HBUF01034735">
    <property type="protein sequence ID" value="CAG6616050.1"/>
    <property type="molecule type" value="Transcribed_RNA"/>
</dbReference>
<dbReference type="AlphaFoldDB" id="A0A8D8LTR5"/>
<dbReference type="InterPro" id="IPR010562">
    <property type="entry name" value="Haemolymph_juvenile_hormone-bd"/>
</dbReference>
<evidence type="ECO:0000256" key="1">
    <source>
        <dbReference type="ARBA" id="ARBA00022729"/>
    </source>
</evidence>